<organism evidence="2 3">
    <name type="scientific">Promethearchaeum syntrophicum</name>
    <dbReference type="NCBI Taxonomy" id="2594042"/>
    <lineage>
        <taxon>Archaea</taxon>
        <taxon>Promethearchaeati</taxon>
        <taxon>Promethearchaeota</taxon>
        <taxon>Promethearchaeia</taxon>
        <taxon>Promethearchaeales</taxon>
        <taxon>Promethearchaeaceae</taxon>
        <taxon>Promethearchaeum</taxon>
    </lineage>
</organism>
<dbReference type="GeneID" id="41331720"/>
<dbReference type="Gene3D" id="3.30.450.30">
    <property type="entry name" value="Dynein light chain 2a, cytoplasmic"/>
    <property type="match status" value="1"/>
</dbReference>
<dbReference type="InterPro" id="IPR004942">
    <property type="entry name" value="Roadblock/LAMTOR2_dom"/>
</dbReference>
<accession>A0A5B9DFL2</accession>
<evidence type="ECO:0000313" key="3">
    <source>
        <dbReference type="Proteomes" id="UP000321408"/>
    </source>
</evidence>
<dbReference type="EMBL" id="CP042905">
    <property type="protein sequence ID" value="QEE17914.1"/>
    <property type="molecule type" value="Genomic_DNA"/>
</dbReference>
<keyword evidence="3" id="KW-1185">Reference proteome</keyword>
<dbReference type="SMART" id="SM00960">
    <property type="entry name" value="Robl_LC7"/>
    <property type="match status" value="1"/>
</dbReference>
<dbReference type="SUPFAM" id="SSF103196">
    <property type="entry name" value="Roadblock/LC7 domain"/>
    <property type="match status" value="1"/>
</dbReference>
<proteinExistence type="predicted"/>
<feature type="domain" description="Roadblock/LAMTOR2" evidence="1">
    <location>
        <begin position="8"/>
        <end position="97"/>
    </location>
</feature>
<name>A0A5B9DFL2_9ARCH</name>
<dbReference type="Proteomes" id="UP000321408">
    <property type="component" value="Chromosome"/>
</dbReference>
<dbReference type="KEGG" id="psyt:DSAG12_03752"/>
<protein>
    <submittedName>
        <fullName evidence="2">Roadblock/LC7 domain-containing protein</fullName>
    </submittedName>
</protein>
<evidence type="ECO:0000259" key="1">
    <source>
        <dbReference type="SMART" id="SM00960"/>
    </source>
</evidence>
<dbReference type="AlphaFoldDB" id="A0A5B9DFL2"/>
<evidence type="ECO:0000313" key="2">
    <source>
        <dbReference type="EMBL" id="QEE17914.1"/>
    </source>
</evidence>
<gene>
    <name evidence="2" type="ORF">DSAG12_03752</name>
</gene>
<dbReference type="RefSeq" id="WP_147664792.1">
    <property type="nucleotide sequence ID" value="NZ_CP042905.2"/>
</dbReference>
<dbReference type="Pfam" id="PF03259">
    <property type="entry name" value="Robl_LC7"/>
    <property type="match status" value="1"/>
</dbReference>
<sequence length="123" mass="13614">MEEEAQLNFILRELMQKIEGLESAALVSREGLIVSAILESGISEMHIAAMSAIILSTCERVLLELKKGELDICIIQGTDGKFIVMQAGLDYIIVGVLDEDARMDLAFVNMRSTTNRILDILED</sequence>
<reference evidence="2 3" key="1">
    <citation type="journal article" date="2020" name="Nature">
        <title>Isolation of an archaeon at the prokaryote-eukaryote interface.</title>
        <authorList>
            <person name="Imachi H."/>
            <person name="Nobu M.K."/>
            <person name="Nakahara N."/>
            <person name="Morono Y."/>
            <person name="Ogawara M."/>
            <person name="Takaki Y."/>
            <person name="Takano Y."/>
            <person name="Uematsu K."/>
            <person name="Ikuta T."/>
            <person name="Ito M."/>
            <person name="Matsui Y."/>
            <person name="Miyazaki M."/>
            <person name="Murata K."/>
            <person name="Saito Y."/>
            <person name="Sakai S."/>
            <person name="Song C."/>
            <person name="Tasumi E."/>
            <person name="Yamanaka Y."/>
            <person name="Yamaguchi T."/>
            <person name="Kamagata Y."/>
            <person name="Tamaki H."/>
            <person name="Takai K."/>
        </authorList>
    </citation>
    <scope>NUCLEOTIDE SEQUENCE [LARGE SCALE GENOMIC DNA]</scope>
    <source>
        <strain evidence="2 3">MK-D1</strain>
    </source>
</reference>
<reference evidence="2 3" key="2">
    <citation type="journal article" date="2024" name="Int. J. Syst. Evol. Microbiol.">
        <title>Promethearchaeum syntrophicum gen. nov., sp. nov., an anaerobic, obligately syntrophic archaeon, the first isolate of the lineage 'Asgard' archaea, and proposal of the new archaeal phylum Promethearchaeota phyl. nov. and kingdom Promethearchaeati regn. nov.</title>
        <authorList>
            <person name="Imachi H."/>
            <person name="Nobu M.K."/>
            <person name="Kato S."/>
            <person name="Takaki Y."/>
            <person name="Miyazaki M."/>
            <person name="Miyata M."/>
            <person name="Ogawara M."/>
            <person name="Saito Y."/>
            <person name="Sakai S."/>
            <person name="Tahara Y.O."/>
            <person name="Takano Y."/>
            <person name="Tasumi E."/>
            <person name="Uematsu K."/>
            <person name="Yoshimura T."/>
            <person name="Itoh T."/>
            <person name="Ohkuma M."/>
            <person name="Takai K."/>
        </authorList>
    </citation>
    <scope>NUCLEOTIDE SEQUENCE [LARGE SCALE GENOMIC DNA]</scope>
    <source>
        <strain evidence="2 3">MK-D1</strain>
    </source>
</reference>